<name>V9SD74_9VIRU</name>
<organism evidence="2 3">
    <name type="scientific">Tunisvirus fontaine2</name>
    <dbReference type="NCBI Taxonomy" id="1421067"/>
    <lineage>
        <taxon>Viruses</taxon>
        <taxon>Varidnaviria</taxon>
        <taxon>Bamfordvirae</taxon>
        <taxon>Nucleocytoviricota</taxon>
        <taxon>Megaviricetes</taxon>
        <taxon>Pimascovirales</taxon>
        <taxon>Pimascovirales incertae sedis</taxon>
        <taxon>Marseilleviridae</taxon>
        <taxon>Losannavirus</taxon>
        <taxon>Losannavirus tunisense</taxon>
    </lineage>
</organism>
<sequence>MDYFEEEDLGYYGVQEEVKEGDIFDEYTQLLEEQRIEEEKRKKESGEEEPEKDASTAQLEYQEEEQEYAYSFQQLVSAKKSGSTSAVYVGRRRIISDEERFEKEVKEVLEEEDFAVKSGPRDKTRIAQKLEELLPESRFYNVRIFTRAFLFVQKNGKDFTPEQFKTTLKLYKKTKKTMIPEDFLRYCLIVSEKM</sequence>
<gene>
    <name evidence="2" type="ORF">TNS_ORF120</name>
</gene>
<evidence type="ECO:0000256" key="1">
    <source>
        <dbReference type="SAM" id="MobiDB-lite"/>
    </source>
</evidence>
<keyword evidence="3" id="KW-1185">Reference proteome</keyword>
<accession>V9SD74</accession>
<evidence type="ECO:0000313" key="3">
    <source>
        <dbReference type="Proteomes" id="UP000232615"/>
    </source>
</evidence>
<protein>
    <submittedName>
        <fullName evidence="2">Uncharacterized protein</fullName>
    </submittedName>
</protein>
<evidence type="ECO:0000313" key="2">
    <source>
        <dbReference type="EMBL" id="AHC54838.1"/>
    </source>
</evidence>
<feature type="region of interest" description="Disordered" evidence="1">
    <location>
        <begin position="35"/>
        <end position="60"/>
    </location>
</feature>
<dbReference type="EMBL" id="KF483846">
    <property type="protein sequence ID" value="AHC54838.1"/>
    <property type="molecule type" value="Genomic_DNA"/>
</dbReference>
<reference evidence="2 3" key="1">
    <citation type="journal article" date="2014" name="Arch. Virol.">
        <title>Complete genome sequence of Tunisvirus, a new member of the proposed family Marseilleviridae.</title>
        <authorList>
            <person name="Aherfi S."/>
            <person name="Boughalmi M."/>
            <person name="Pagnier I."/>
            <person name="Fournous G."/>
            <person name="La Scola B."/>
            <person name="Raoult D."/>
            <person name="Colson P."/>
        </authorList>
    </citation>
    <scope>NUCLEOTIDE SEQUENCE [LARGE SCALE GENOMIC DNA]</scope>
    <source>
        <strain evidence="2 3">U484</strain>
    </source>
</reference>
<dbReference type="Proteomes" id="UP000232615">
    <property type="component" value="Segment"/>
</dbReference>
<proteinExistence type="predicted"/>
<feature type="compositionally biased region" description="Basic and acidic residues" evidence="1">
    <location>
        <begin position="35"/>
        <end position="45"/>
    </location>
</feature>